<accession>A0A7C8I5W2</accession>
<dbReference type="EMBL" id="JAADJZ010000014">
    <property type="protein sequence ID" value="KAF2870066.1"/>
    <property type="molecule type" value="Genomic_DNA"/>
</dbReference>
<name>A0A7C8I5W2_9PLEO</name>
<sequence length="249" mass="29006">MSKKRKRDTIVPIKKESGLEIGTSLHSTSKVLLENLRSKKEDLVLVKNTRLPFHRELHSKSIAEVTIRHYTAFSVELYIQWLFTGKYDEYGGAAQKPRGLIEFEKKWALIHCVKVSREIIPWTVMAAVVAWRLGNDIETPAFQDHAMRRLLQAYAQAQRPVHVNAIFVVYNRIKCPGSLLCRFLEETAIRNWGDRSVVNHEDPTWWKLIADDSAFRVRFMKGVGVPLEKRREQPMKIDDYLQDEEAYQL</sequence>
<organism evidence="1 2">
    <name type="scientific">Massariosphaeria phaeospora</name>
    <dbReference type="NCBI Taxonomy" id="100035"/>
    <lineage>
        <taxon>Eukaryota</taxon>
        <taxon>Fungi</taxon>
        <taxon>Dikarya</taxon>
        <taxon>Ascomycota</taxon>
        <taxon>Pezizomycotina</taxon>
        <taxon>Dothideomycetes</taxon>
        <taxon>Pleosporomycetidae</taxon>
        <taxon>Pleosporales</taxon>
        <taxon>Pleosporales incertae sedis</taxon>
        <taxon>Massariosphaeria</taxon>
    </lineage>
</organism>
<dbReference type="OrthoDB" id="3793483at2759"/>
<evidence type="ECO:0000313" key="2">
    <source>
        <dbReference type="Proteomes" id="UP000481861"/>
    </source>
</evidence>
<dbReference type="Proteomes" id="UP000481861">
    <property type="component" value="Unassembled WGS sequence"/>
</dbReference>
<comment type="caution">
    <text evidence="1">The sequence shown here is derived from an EMBL/GenBank/DDBJ whole genome shotgun (WGS) entry which is preliminary data.</text>
</comment>
<dbReference type="AlphaFoldDB" id="A0A7C8I5W2"/>
<proteinExistence type="predicted"/>
<protein>
    <submittedName>
        <fullName evidence="1">Uncharacterized protein</fullName>
    </submittedName>
</protein>
<reference evidence="1 2" key="1">
    <citation type="submission" date="2020-01" db="EMBL/GenBank/DDBJ databases">
        <authorList>
            <consortium name="DOE Joint Genome Institute"/>
            <person name="Haridas S."/>
            <person name="Albert R."/>
            <person name="Binder M."/>
            <person name="Bloem J."/>
            <person name="Labutti K."/>
            <person name="Salamov A."/>
            <person name="Andreopoulos B."/>
            <person name="Baker S.E."/>
            <person name="Barry K."/>
            <person name="Bills G."/>
            <person name="Bluhm B.H."/>
            <person name="Cannon C."/>
            <person name="Castanera R."/>
            <person name="Culley D.E."/>
            <person name="Daum C."/>
            <person name="Ezra D."/>
            <person name="Gonzalez J.B."/>
            <person name="Henrissat B."/>
            <person name="Kuo A."/>
            <person name="Liang C."/>
            <person name="Lipzen A."/>
            <person name="Lutzoni F."/>
            <person name="Magnuson J."/>
            <person name="Mondo S."/>
            <person name="Nolan M."/>
            <person name="Ohm R."/>
            <person name="Pangilinan J."/>
            <person name="Park H.-J.H."/>
            <person name="Ramirez L."/>
            <person name="Alfaro M."/>
            <person name="Sun H."/>
            <person name="Tritt A."/>
            <person name="Yoshinaga Y."/>
            <person name="Zwiers L.-H.L."/>
            <person name="Turgeon B.G."/>
            <person name="Goodwin S.B."/>
            <person name="Spatafora J.W."/>
            <person name="Crous P.W."/>
            <person name="Grigoriev I.V."/>
        </authorList>
    </citation>
    <scope>NUCLEOTIDE SEQUENCE [LARGE SCALE GENOMIC DNA]</scope>
    <source>
        <strain evidence="1 2">CBS 611.86</strain>
    </source>
</reference>
<evidence type="ECO:0000313" key="1">
    <source>
        <dbReference type="EMBL" id="KAF2870066.1"/>
    </source>
</evidence>
<gene>
    <name evidence="1" type="ORF">BDV95DRAFT_619881</name>
</gene>
<keyword evidence="2" id="KW-1185">Reference proteome</keyword>